<evidence type="ECO:0000256" key="1">
    <source>
        <dbReference type="SAM" id="Coils"/>
    </source>
</evidence>
<feature type="compositionally biased region" description="Polar residues" evidence="2">
    <location>
        <begin position="224"/>
        <end position="261"/>
    </location>
</feature>
<gene>
    <name evidence="3" type="ORF">HK099_006633</name>
</gene>
<keyword evidence="4" id="KW-1185">Reference proteome</keyword>
<proteinExistence type="predicted"/>
<feature type="coiled-coil region" evidence="1">
    <location>
        <begin position="336"/>
        <end position="367"/>
    </location>
</feature>
<name>A0AAD5TZQ8_9FUNG</name>
<evidence type="ECO:0000313" key="4">
    <source>
        <dbReference type="Proteomes" id="UP001211065"/>
    </source>
</evidence>
<protein>
    <submittedName>
        <fullName evidence="3">Uncharacterized protein</fullName>
    </submittedName>
</protein>
<feature type="region of interest" description="Disordered" evidence="2">
    <location>
        <begin position="224"/>
        <end position="264"/>
    </location>
</feature>
<accession>A0AAD5TZQ8</accession>
<evidence type="ECO:0000256" key="2">
    <source>
        <dbReference type="SAM" id="MobiDB-lite"/>
    </source>
</evidence>
<dbReference type="Proteomes" id="UP001211065">
    <property type="component" value="Unassembled WGS sequence"/>
</dbReference>
<organism evidence="3 4">
    <name type="scientific">Clydaea vesicula</name>
    <dbReference type="NCBI Taxonomy" id="447962"/>
    <lineage>
        <taxon>Eukaryota</taxon>
        <taxon>Fungi</taxon>
        <taxon>Fungi incertae sedis</taxon>
        <taxon>Chytridiomycota</taxon>
        <taxon>Chytridiomycota incertae sedis</taxon>
        <taxon>Chytridiomycetes</taxon>
        <taxon>Lobulomycetales</taxon>
        <taxon>Lobulomycetaceae</taxon>
        <taxon>Clydaea</taxon>
    </lineage>
</organism>
<sequence length="407" mass="46830">MAQIWLSEYQRAFCINKPLVHIEEEVALFPNQNEKEIVRITDDDKFIEKKFYTLPEKEVVTEVTIEKPLKDTTKDKRIERDILNYGYGNVNPVLPSNYMKSYNVTVPKDQVMPLTEARVLNSKNYDAKLNYPKKKLKESLKEYQKAASILDKLTNRFQSEYSLQFLDWSKVKDRPASRVEEEVVLQKENYAPKNIIRPVEVTPVNVTSDLPVRTYESSLQNSPVFKPSTIKQSNSSSVQTSPVLAPSSPTILHSPARSSPSRVGFKDTVSVVPKGVPESNIFPTDEGTVLNTLNASTNPFQYSGDSLYPLAEKLVSPQQNNLHLGHSEKRHFPYKNDFLTLQLKELNKNLKLNEEKMLKELKNVKIENFRDDGFVGDRKGKIFKNRDREYNDLAKDILLRANKRLLY</sequence>
<dbReference type="EMBL" id="JADGJW010000587">
    <property type="protein sequence ID" value="KAJ3214850.1"/>
    <property type="molecule type" value="Genomic_DNA"/>
</dbReference>
<keyword evidence="1" id="KW-0175">Coiled coil</keyword>
<dbReference type="AlphaFoldDB" id="A0AAD5TZQ8"/>
<evidence type="ECO:0000313" key="3">
    <source>
        <dbReference type="EMBL" id="KAJ3214850.1"/>
    </source>
</evidence>
<reference evidence="3" key="1">
    <citation type="submission" date="2020-05" db="EMBL/GenBank/DDBJ databases">
        <title>Phylogenomic resolution of chytrid fungi.</title>
        <authorList>
            <person name="Stajich J.E."/>
            <person name="Amses K."/>
            <person name="Simmons R."/>
            <person name="Seto K."/>
            <person name="Myers J."/>
            <person name="Bonds A."/>
            <person name="Quandt C.A."/>
            <person name="Barry K."/>
            <person name="Liu P."/>
            <person name="Grigoriev I."/>
            <person name="Longcore J.E."/>
            <person name="James T.Y."/>
        </authorList>
    </citation>
    <scope>NUCLEOTIDE SEQUENCE</scope>
    <source>
        <strain evidence="3">JEL0476</strain>
    </source>
</reference>
<comment type="caution">
    <text evidence="3">The sequence shown here is derived from an EMBL/GenBank/DDBJ whole genome shotgun (WGS) entry which is preliminary data.</text>
</comment>